<dbReference type="InParanoid" id="A0A369JDP5"/>
<dbReference type="Gene3D" id="2.130.10.10">
    <property type="entry name" value="YVTN repeat-like/Quinoprotein amine dehydrogenase"/>
    <property type="match status" value="1"/>
</dbReference>
<sequence length="495" mass="53657">MLLTTLPHDILILVLQHLPVQGLATLSITCRSLHDLITEFGWKGHLRTNPRPSYSLSRARAHWSPRTQVRYDVLTDCAWSRSEFIARPLSRPWSGKMQPILAINSSRLVVAAGPSIYSYKFGDSKGDESPPLSLEGFFSFTRPHGRQSDITAITFIDDGGLDQTLHVGFQDGRVQRVTFDPPSPNAPAGTTLRFTSSATSELRDGDFLESLTSERNLLLSLSSSGSATLTDLHKPTSPPSTISLDARSWASHMCLHASGPYAAFGTSSLYPLRIHSITDDQLMPTPSAILYSTSSSNMSYQPSSSAVYGISQGPVASPWGASPQILVAGWFDGQVCCYDLRSSSRIAAGSGPGPVPLRPVLSLADPLQLESIYSVSCGGGSASHIAAGSARHSVVSFWDVRSPRTGWSVHAPGNDRSPVYSIILESSRLFGATQSRPFVYDFGPGVTSSTYPSLPEAQGIDGLKRKKGSIGYYVTKYPHTTRISTDRHERELRTI</sequence>
<reference evidence="3" key="1">
    <citation type="submission" date="2018-04" db="EMBL/GenBank/DDBJ databases">
        <title>Whole genome sequencing of Hypsizygus marmoreus.</title>
        <authorList>
            <person name="Choi I.-G."/>
            <person name="Min B."/>
            <person name="Kim J.-G."/>
            <person name="Kim S."/>
            <person name="Oh Y.-L."/>
            <person name="Kong W.-S."/>
            <person name="Park H."/>
            <person name="Jeong J."/>
            <person name="Song E.-S."/>
        </authorList>
    </citation>
    <scope>NUCLEOTIDE SEQUENCE [LARGE SCALE GENOMIC DNA]</scope>
    <source>
        <strain evidence="3">51987-8</strain>
    </source>
</reference>
<dbReference type="EMBL" id="LUEZ02000107">
    <property type="protein sequence ID" value="RDB17833.1"/>
    <property type="molecule type" value="Genomic_DNA"/>
</dbReference>
<dbReference type="SUPFAM" id="SSF50978">
    <property type="entry name" value="WD40 repeat-like"/>
    <property type="match status" value="1"/>
</dbReference>
<evidence type="ECO:0000259" key="2">
    <source>
        <dbReference type="PROSITE" id="PS50181"/>
    </source>
</evidence>
<feature type="signal peptide" evidence="1">
    <location>
        <begin position="1"/>
        <end position="22"/>
    </location>
</feature>
<organism evidence="3 4">
    <name type="scientific">Hypsizygus marmoreus</name>
    <name type="common">White beech mushroom</name>
    <name type="synonym">Agaricus marmoreus</name>
    <dbReference type="NCBI Taxonomy" id="39966"/>
    <lineage>
        <taxon>Eukaryota</taxon>
        <taxon>Fungi</taxon>
        <taxon>Dikarya</taxon>
        <taxon>Basidiomycota</taxon>
        <taxon>Agaricomycotina</taxon>
        <taxon>Agaricomycetes</taxon>
        <taxon>Agaricomycetidae</taxon>
        <taxon>Agaricales</taxon>
        <taxon>Tricholomatineae</taxon>
        <taxon>Lyophyllaceae</taxon>
        <taxon>Hypsizygus</taxon>
    </lineage>
</organism>
<dbReference type="InterPro" id="IPR036322">
    <property type="entry name" value="WD40_repeat_dom_sf"/>
</dbReference>
<dbReference type="InterPro" id="IPR001810">
    <property type="entry name" value="F-box_dom"/>
</dbReference>
<accession>A0A369JDP5</accession>
<protein>
    <recommendedName>
        <fullName evidence="2">F-box domain-containing protein</fullName>
    </recommendedName>
</protein>
<evidence type="ECO:0000313" key="3">
    <source>
        <dbReference type="EMBL" id="RDB17833.1"/>
    </source>
</evidence>
<feature type="chain" id="PRO_5017043072" description="F-box domain-containing protein" evidence="1">
    <location>
        <begin position="23"/>
        <end position="495"/>
    </location>
</feature>
<dbReference type="SUPFAM" id="SSF81383">
    <property type="entry name" value="F-box domain"/>
    <property type="match status" value="1"/>
</dbReference>
<dbReference type="Pfam" id="PF12937">
    <property type="entry name" value="F-box-like"/>
    <property type="match status" value="1"/>
</dbReference>
<evidence type="ECO:0000256" key="1">
    <source>
        <dbReference type="SAM" id="SignalP"/>
    </source>
</evidence>
<dbReference type="OrthoDB" id="1259151at2759"/>
<dbReference type="AlphaFoldDB" id="A0A369JDP5"/>
<dbReference type="InterPro" id="IPR036047">
    <property type="entry name" value="F-box-like_dom_sf"/>
</dbReference>
<dbReference type="Proteomes" id="UP000076154">
    <property type="component" value="Unassembled WGS sequence"/>
</dbReference>
<dbReference type="PROSITE" id="PS50181">
    <property type="entry name" value="FBOX"/>
    <property type="match status" value="1"/>
</dbReference>
<dbReference type="InterPro" id="IPR015943">
    <property type="entry name" value="WD40/YVTN_repeat-like_dom_sf"/>
</dbReference>
<gene>
    <name evidence="3" type="ORF">Hypma_000829</name>
</gene>
<comment type="caution">
    <text evidence="3">The sequence shown here is derived from an EMBL/GenBank/DDBJ whole genome shotgun (WGS) entry which is preliminary data.</text>
</comment>
<dbReference type="CDD" id="cd09917">
    <property type="entry name" value="F-box_SF"/>
    <property type="match status" value="1"/>
</dbReference>
<evidence type="ECO:0000313" key="4">
    <source>
        <dbReference type="Proteomes" id="UP000076154"/>
    </source>
</evidence>
<proteinExistence type="predicted"/>
<name>A0A369JDP5_HYPMA</name>
<feature type="domain" description="F-box" evidence="2">
    <location>
        <begin position="1"/>
        <end position="45"/>
    </location>
</feature>
<keyword evidence="1" id="KW-0732">Signal</keyword>
<keyword evidence="4" id="KW-1185">Reference proteome</keyword>